<keyword evidence="6" id="KW-1185">Reference proteome</keyword>
<organism evidence="5 6">
    <name type="scientific">Elstera litoralis</name>
    <dbReference type="NCBI Taxonomy" id="552518"/>
    <lineage>
        <taxon>Bacteria</taxon>
        <taxon>Pseudomonadati</taxon>
        <taxon>Pseudomonadota</taxon>
        <taxon>Alphaproteobacteria</taxon>
        <taxon>Rhodospirillales</taxon>
        <taxon>Rhodospirillaceae</taxon>
        <taxon>Elstera</taxon>
    </lineage>
</organism>
<evidence type="ECO:0000259" key="4">
    <source>
        <dbReference type="PROSITE" id="PS50943"/>
    </source>
</evidence>
<dbReference type="InterPro" id="IPR010982">
    <property type="entry name" value="Lambda_DNA-bd_dom_sf"/>
</dbReference>
<dbReference type="InterPro" id="IPR052359">
    <property type="entry name" value="HTH-type_reg/antitoxin"/>
</dbReference>
<dbReference type="SUPFAM" id="SSF47413">
    <property type="entry name" value="lambda repressor-like DNA-binding domains"/>
    <property type="match status" value="1"/>
</dbReference>
<dbReference type="SMART" id="SM00530">
    <property type="entry name" value="HTH_XRE"/>
    <property type="match status" value="1"/>
</dbReference>
<evidence type="ECO:0000256" key="3">
    <source>
        <dbReference type="ARBA" id="ARBA00023163"/>
    </source>
</evidence>
<dbReference type="PANTHER" id="PTHR36511">
    <property type="entry name" value="MERR FAMILY BACTERIAL REGULATORY PROTEIN"/>
    <property type="match status" value="1"/>
</dbReference>
<reference evidence="5 6" key="1">
    <citation type="submission" date="2015-03" db="EMBL/GenBank/DDBJ databases">
        <title>Draft genome sequence of Elstera litoralis.</title>
        <authorList>
            <person name="Rahalkar M.C."/>
            <person name="Dhakephalkar P.K."/>
            <person name="Pore S.D."/>
            <person name="Arora P."/>
            <person name="Kapse N.G."/>
            <person name="Pandit P.S."/>
        </authorList>
    </citation>
    <scope>NUCLEOTIDE SEQUENCE [LARGE SCALE GENOMIC DNA]</scope>
    <source>
        <strain evidence="5 6">Dia-1</strain>
    </source>
</reference>
<comment type="caution">
    <text evidence="5">The sequence shown here is derived from an EMBL/GenBank/DDBJ whole genome shotgun (WGS) entry which is preliminary data.</text>
</comment>
<evidence type="ECO:0000256" key="2">
    <source>
        <dbReference type="ARBA" id="ARBA00023125"/>
    </source>
</evidence>
<name>A0A0F3IQN7_9PROT</name>
<keyword evidence="2" id="KW-0238">DNA-binding</keyword>
<dbReference type="PROSITE" id="PS50943">
    <property type="entry name" value="HTH_CROC1"/>
    <property type="match status" value="1"/>
</dbReference>
<dbReference type="OrthoDB" id="461984at2"/>
<accession>A0A0F3IQN7</accession>
<sequence>MSKKNIGDALIEAMGEALAIAKGDLAPAAVHVVALTPDVDVRALRNRLGLSREQFAQRFRFPTRTVQEWEQGRRKPDQSARAYLTVIDRNPRAVEEALRTRTAEEASEYQTHK</sequence>
<dbReference type="Proteomes" id="UP000033774">
    <property type="component" value="Unassembled WGS sequence"/>
</dbReference>
<dbReference type="CDD" id="cd00093">
    <property type="entry name" value="HTH_XRE"/>
    <property type="match status" value="1"/>
</dbReference>
<evidence type="ECO:0000313" key="5">
    <source>
        <dbReference type="EMBL" id="KJV08863.1"/>
    </source>
</evidence>
<gene>
    <name evidence="5" type="ORF">VZ95_15060</name>
</gene>
<dbReference type="RefSeq" id="WP_045776586.1">
    <property type="nucleotide sequence ID" value="NZ_LAJY01000428.1"/>
</dbReference>
<dbReference type="Pfam" id="PF01381">
    <property type="entry name" value="HTH_3"/>
    <property type="match status" value="1"/>
</dbReference>
<evidence type="ECO:0000256" key="1">
    <source>
        <dbReference type="ARBA" id="ARBA00023015"/>
    </source>
</evidence>
<keyword evidence="1" id="KW-0805">Transcription regulation</keyword>
<dbReference type="EMBL" id="LAJY01000428">
    <property type="protein sequence ID" value="KJV08863.1"/>
    <property type="molecule type" value="Genomic_DNA"/>
</dbReference>
<dbReference type="Gene3D" id="1.10.260.40">
    <property type="entry name" value="lambda repressor-like DNA-binding domains"/>
    <property type="match status" value="1"/>
</dbReference>
<protein>
    <recommendedName>
        <fullName evidence="4">HTH cro/C1-type domain-containing protein</fullName>
    </recommendedName>
</protein>
<evidence type="ECO:0000313" key="6">
    <source>
        <dbReference type="Proteomes" id="UP000033774"/>
    </source>
</evidence>
<dbReference type="AlphaFoldDB" id="A0A0F3IQN7"/>
<keyword evidence="3" id="KW-0804">Transcription</keyword>
<feature type="domain" description="HTH cro/C1-type" evidence="4">
    <location>
        <begin position="41"/>
        <end position="79"/>
    </location>
</feature>
<proteinExistence type="predicted"/>
<dbReference type="GO" id="GO:0003677">
    <property type="term" value="F:DNA binding"/>
    <property type="evidence" value="ECO:0007669"/>
    <property type="project" value="UniProtKB-KW"/>
</dbReference>
<dbReference type="PANTHER" id="PTHR36511:SF4">
    <property type="entry name" value="ANTITOXIN MQSA"/>
    <property type="match status" value="1"/>
</dbReference>
<dbReference type="InterPro" id="IPR001387">
    <property type="entry name" value="Cro/C1-type_HTH"/>
</dbReference>